<evidence type="ECO:0000313" key="11">
    <source>
        <dbReference type="Proteomes" id="UP001610446"/>
    </source>
</evidence>
<evidence type="ECO:0000256" key="8">
    <source>
        <dbReference type="SAM" id="MobiDB-lite"/>
    </source>
</evidence>
<dbReference type="PROSITE" id="PS50879">
    <property type="entry name" value="RNASE_H_1"/>
    <property type="match status" value="1"/>
</dbReference>
<dbReference type="EC" id="3.1.26.4" evidence="3"/>
<feature type="compositionally biased region" description="Basic and acidic residues" evidence="8">
    <location>
        <begin position="70"/>
        <end position="85"/>
    </location>
</feature>
<name>A0ABR4KAY7_9EURO</name>
<feature type="compositionally biased region" description="Basic residues" evidence="8">
    <location>
        <begin position="42"/>
        <end position="61"/>
    </location>
</feature>
<feature type="region of interest" description="Disordered" evidence="8">
    <location>
        <begin position="126"/>
        <end position="166"/>
    </location>
</feature>
<evidence type="ECO:0000256" key="3">
    <source>
        <dbReference type="ARBA" id="ARBA00012180"/>
    </source>
</evidence>
<comment type="caution">
    <text evidence="10">The sequence shown here is derived from an EMBL/GenBank/DDBJ whole genome shotgun (WGS) entry which is preliminary data.</text>
</comment>
<dbReference type="Gene3D" id="3.30.420.10">
    <property type="entry name" value="Ribonuclease H-like superfamily/Ribonuclease H"/>
    <property type="match status" value="1"/>
</dbReference>
<keyword evidence="7" id="KW-0378">Hydrolase</keyword>
<dbReference type="InterPro" id="IPR002156">
    <property type="entry name" value="RNaseH_domain"/>
</dbReference>
<dbReference type="PANTHER" id="PTHR10642:SF26">
    <property type="entry name" value="RIBONUCLEASE H1"/>
    <property type="match status" value="1"/>
</dbReference>
<evidence type="ECO:0000256" key="6">
    <source>
        <dbReference type="ARBA" id="ARBA00022759"/>
    </source>
</evidence>
<dbReference type="CDD" id="cd09276">
    <property type="entry name" value="Rnase_HI_RT_non_LTR"/>
    <property type="match status" value="1"/>
</dbReference>
<evidence type="ECO:0000313" key="10">
    <source>
        <dbReference type="EMBL" id="KAL2849445.1"/>
    </source>
</evidence>
<organism evidence="10 11">
    <name type="scientific">Aspergillus pseudoustus</name>
    <dbReference type="NCBI Taxonomy" id="1810923"/>
    <lineage>
        <taxon>Eukaryota</taxon>
        <taxon>Fungi</taxon>
        <taxon>Dikarya</taxon>
        <taxon>Ascomycota</taxon>
        <taxon>Pezizomycotina</taxon>
        <taxon>Eurotiomycetes</taxon>
        <taxon>Eurotiomycetidae</taxon>
        <taxon>Eurotiales</taxon>
        <taxon>Aspergillaceae</taxon>
        <taxon>Aspergillus</taxon>
        <taxon>Aspergillus subgen. Nidulantes</taxon>
    </lineage>
</organism>
<feature type="region of interest" description="Disordered" evidence="8">
    <location>
        <begin position="313"/>
        <end position="339"/>
    </location>
</feature>
<comment type="catalytic activity">
    <reaction evidence="1">
        <text>Endonucleolytic cleavage to 5'-phosphomonoester.</text>
        <dbReference type="EC" id="3.1.26.4"/>
    </reaction>
</comment>
<feature type="compositionally biased region" description="Low complexity" evidence="8">
    <location>
        <begin position="136"/>
        <end position="156"/>
    </location>
</feature>
<feature type="domain" description="RNase H type-1" evidence="9">
    <location>
        <begin position="160"/>
        <end position="297"/>
    </location>
</feature>
<evidence type="ECO:0000256" key="4">
    <source>
        <dbReference type="ARBA" id="ARBA00022722"/>
    </source>
</evidence>
<evidence type="ECO:0000256" key="2">
    <source>
        <dbReference type="ARBA" id="ARBA00005300"/>
    </source>
</evidence>
<dbReference type="InterPro" id="IPR012337">
    <property type="entry name" value="RNaseH-like_sf"/>
</dbReference>
<reference evidence="10 11" key="1">
    <citation type="submission" date="2024-07" db="EMBL/GenBank/DDBJ databases">
        <title>Section-level genome sequencing and comparative genomics of Aspergillus sections Usti and Cavernicolus.</title>
        <authorList>
            <consortium name="Lawrence Berkeley National Laboratory"/>
            <person name="Nybo J.L."/>
            <person name="Vesth T.C."/>
            <person name="Theobald S."/>
            <person name="Frisvad J.C."/>
            <person name="Larsen T.O."/>
            <person name="Kjaerboelling I."/>
            <person name="Rothschild-Mancinelli K."/>
            <person name="Lyhne E.K."/>
            <person name="Kogle M.E."/>
            <person name="Barry K."/>
            <person name="Clum A."/>
            <person name="Na H."/>
            <person name="Ledsgaard L."/>
            <person name="Lin J."/>
            <person name="Lipzen A."/>
            <person name="Kuo A."/>
            <person name="Riley R."/>
            <person name="Mondo S."/>
            <person name="Labutti K."/>
            <person name="Haridas S."/>
            <person name="Pangalinan J."/>
            <person name="Salamov A.A."/>
            <person name="Simmons B.A."/>
            <person name="Magnuson J.K."/>
            <person name="Chen J."/>
            <person name="Drula E."/>
            <person name="Henrissat B."/>
            <person name="Wiebenga A."/>
            <person name="Lubbers R.J."/>
            <person name="Gomes A.C."/>
            <person name="Makela M.R."/>
            <person name="Stajich J."/>
            <person name="Grigoriev I.V."/>
            <person name="Mortensen U.H."/>
            <person name="De Vries R.P."/>
            <person name="Baker S.E."/>
            <person name="Andersen M.R."/>
        </authorList>
    </citation>
    <scope>NUCLEOTIDE SEQUENCE [LARGE SCALE GENOMIC DNA]</scope>
    <source>
        <strain evidence="10 11">CBS 123904</strain>
    </source>
</reference>
<keyword evidence="5" id="KW-0479">Metal-binding</keyword>
<evidence type="ECO:0000256" key="7">
    <source>
        <dbReference type="ARBA" id="ARBA00022801"/>
    </source>
</evidence>
<dbReference type="Pfam" id="PF00075">
    <property type="entry name" value="RNase_H"/>
    <property type="match status" value="1"/>
</dbReference>
<evidence type="ECO:0000256" key="1">
    <source>
        <dbReference type="ARBA" id="ARBA00000077"/>
    </source>
</evidence>
<dbReference type="InterPro" id="IPR036397">
    <property type="entry name" value="RNaseH_sf"/>
</dbReference>
<dbReference type="Proteomes" id="UP001610446">
    <property type="component" value="Unassembled WGS sequence"/>
</dbReference>
<accession>A0ABR4KAY7</accession>
<keyword evidence="4" id="KW-0540">Nuclease</keyword>
<protein>
    <recommendedName>
        <fullName evidence="3">ribonuclease H</fullName>
        <ecNumber evidence="3">3.1.26.4</ecNumber>
    </recommendedName>
</protein>
<dbReference type="InterPro" id="IPR050092">
    <property type="entry name" value="RNase_H"/>
</dbReference>
<dbReference type="PANTHER" id="PTHR10642">
    <property type="entry name" value="RIBONUCLEASE H1"/>
    <property type="match status" value="1"/>
</dbReference>
<dbReference type="EMBL" id="JBFXLU010000043">
    <property type="protein sequence ID" value="KAL2849445.1"/>
    <property type="molecule type" value="Genomic_DNA"/>
</dbReference>
<keyword evidence="11" id="KW-1185">Reference proteome</keyword>
<evidence type="ECO:0000256" key="5">
    <source>
        <dbReference type="ARBA" id="ARBA00022723"/>
    </source>
</evidence>
<comment type="similarity">
    <text evidence="2">Belongs to the RNase H family.</text>
</comment>
<gene>
    <name evidence="10" type="ORF">BJY01DRAFT_143373</name>
</gene>
<feature type="region of interest" description="Disordered" evidence="8">
    <location>
        <begin position="29"/>
        <end position="88"/>
    </location>
</feature>
<proteinExistence type="inferred from homology"/>
<sequence>MDPMLPLPIDPSEGLHKLFRGFGKTFPLEWQASSGNDEPSPKKKPPKQKKKVSRNDRRQKRSQTAANDGIAKRQPIEQPDSEAHKLKSSAEFPDIIIEKPDAALDFEETVSKLGTHWVLYVDGSTKPATKTAPLRPASASSFESPSPSSRGSSPSRPGSPPSETTIQCSGASVIYEDKTEIARWKEIGVSLPGVESSLEAELYGIDQGLKLILDEKLKGTAFEKKVVILTDCQEALKTLKKQLMAEMKNPSKAAEAAASKAVELRHLKVPLELRYVPGHMGVHGNQVADRYAKQASEYCLKLKASDIGKIVPWHRPVPRRRKPQPTDCSPERSSSAKPD</sequence>
<evidence type="ECO:0000259" key="9">
    <source>
        <dbReference type="PROSITE" id="PS50879"/>
    </source>
</evidence>
<dbReference type="SUPFAM" id="SSF53098">
    <property type="entry name" value="Ribonuclease H-like"/>
    <property type="match status" value="1"/>
</dbReference>
<keyword evidence="6" id="KW-0255">Endonuclease</keyword>